<gene>
    <name evidence="9" type="ORF">SAMN04488518_11930</name>
</gene>
<dbReference type="GO" id="GO:0032259">
    <property type="term" value="P:methylation"/>
    <property type="evidence" value="ECO:0007669"/>
    <property type="project" value="UniProtKB-KW"/>
</dbReference>
<protein>
    <submittedName>
        <fullName evidence="9">Methyltransferase domain-containing protein</fullName>
    </submittedName>
</protein>
<organism evidence="9 10">
    <name type="scientific">Pseudovibrio ascidiaceicola</name>
    <dbReference type="NCBI Taxonomy" id="285279"/>
    <lineage>
        <taxon>Bacteria</taxon>
        <taxon>Pseudomonadati</taxon>
        <taxon>Pseudomonadota</taxon>
        <taxon>Alphaproteobacteria</taxon>
        <taxon>Hyphomicrobiales</taxon>
        <taxon>Stappiaceae</taxon>
        <taxon>Pseudovibrio</taxon>
    </lineage>
</organism>
<name>A0A1I4FJA4_9HYPH</name>
<dbReference type="SUPFAM" id="SSF53335">
    <property type="entry name" value="S-adenosyl-L-methionine-dependent methyltransferases"/>
    <property type="match status" value="1"/>
</dbReference>
<keyword evidence="9" id="KW-0489">Methyltransferase</keyword>
<keyword evidence="4" id="KW-0808">Transferase</keyword>
<keyword evidence="5" id="KW-0812">Transmembrane</keyword>
<keyword evidence="8" id="KW-0325">Glycoprotein</keyword>
<dbReference type="Gene3D" id="3.90.1480.20">
    <property type="entry name" value="Glycosyl transferase family 29"/>
    <property type="match status" value="1"/>
</dbReference>
<keyword evidence="7" id="KW-0472">Membrane</keyword>
<accession>A0A1I4FJA4</accession>
<keyword evidence="10" id="KW-1185">Reference proteome</keyword>
<evidence type="ECO:0000256" key="5">
    <source>
        <dbReference type="ARBA" id="ARBA00022692"/>
    </source>
</evidence>
<evidence type="ECO:0000256" key="1">
    <source>
        <dbReference type="ARBA" id="ARBA00004167"/>
    </source>
</evidence>
<evidence type="ECO:0000256" key="6">
    <source>
        <dbReference type="ARBA" id="ARBA00022989"/>
    </source>
</evidence>
<evidence type="ECO:0000256" key="7">
    <source>
        <dbReference type="ARBA" id="ARBA00023136"/>
    </source>
</evidence>
<dbReference type="InterPro" id="IPR029063">
    <property type="entry name" value="SAM-dependent_MTases_sf"/>
</dbReference>
<evidence type="ECO:0000256" key="8">
    <source>
        <dbReference type="ARBA" id="ARBA00023180"/>
    </source>
</evidence>
<dbReference type="GO" id="GO:0008168">
    <property type="term" value="F:methyltransferase activity"/>
    <property type="evidence" value="ECO:0007669"/>
    <property type="project" value="UniProtKB-KW"/>
</dbReference>
<dbReference type="Gene3D" id="3.40.50.150">
    <property type="entry name" value="Vaccinia Virus protein VP39"/>
    <property type="match status" value="1"/>
</dbReference>
<dbReference type="Pfam" id="PF00777">
    <property type="entry name" value="Glyco_transf_29"/>
    <property type="match status" value="1"/>
</dbReference>
<dbReference type="InterPro" id="IPR038578">
    <property type="entry name" value="GT29-like_sf"/>
</dbReference>
<evidence type="ECO:0000256" key="2">
    <source>
        <dbReference type="ARBA" id="ARBA00004308"/>
    </source>
</evidence>
<comment type="caution">
    <text evidence="9">The sequence shown here is derived from an EMBL/GenBank/DDBJ whole genome shotgun (WGS) entry which is preliminary data.</text>
</comment>
<dbReference type="Pfam" id="PF13489">
    <property type="entry name" value="Methyltransf_23"/>
    <property type="match status" value="1"/>
</dbReference>
<evidence type="ECO:0000313" key="10">
    <source>
        <dbReference type="Proteomes" id="UP000199598"/>
    </source>
</evidence>
<evidence type="ECO:0000256" key="3">
    <source>
        <dbReference type="ARBA" id="ARBA00022676"/>
    </source>
</evidence>
<reference evidence="9 10" key="1">
    <citation type="submission" date="2016-10" db="EMBL/GenBank/DDBJ databases">
        <authorList>
            <person name="Varghese N."/>
            <person name="Submissions S."/>
        </authorList>
    </citation>
    <scope>NUCLEOTIDE SEQUENCE [LARGE SCALE GENOMIC DNA]</scope>
    <source>
        <strain evidence="9 10">DSM 16392</strain>
    </source>
</reference>
<dbReference type="InterPro" id="IPR001675">
    <property type="entry name" value="Glyco_trans_29"/>
</dbReference>
<dbReference type="EMBL" id="FOSK01000019">
    <property type="protein sequence ID" value="SFL16997.1"/>
    <property type="molecule type" value="Genomic_DNA"/>
</dbReference>
<sequence>MPKTCARKQLGFQLTEVTVVNKDFYTQLHKSNPGYGTSSSYLMDVILPLAEDVKPARILDYGCGKSSLIEELAANLQCTSHRYDPCIAEYNDMPEGRFDLVLNTDVLEHVPEDELDDVLADIQARSDKVVFHIPTLYATALLADGSNAHCTVRSSPWWQEKLSLHFPYVEVLRSTNNDQQFYVTWDASTEARQNLKRVYRQRRRANSVTKRKHILRMLRMKLLRGFVPKHELQNDIAGKRIAVVGNAQSLSNKEYGPEIDSHDIVIRLNRGAIPHVKSHGQKLSWVATSLDIPKSFVYGEQARRIIWTPAERGFSLPHWLARHRDVVYLMKSAELKRYQARTEKKPSTGFRLLGLLEELGGYKHINIYGFDFFASPTNTNHIEPSKARADHDYDREHHEVQKWIARDLRVSLKL</sequence>
<proteinExistence type="predicted"/>
<keyword evidence="3" id="KW-0328">Glycosyltransferase</keyword>
<comment type="subcellular location">
    <subcellularLocation>
        <location evidence="2">Endomembrane system</location>
    </subcellularLocation>
    <subcellularLocation>
        <location evidence="1">Membrane</location>
        <topology evidence="1">Single-pass membrane protein</topology>
    </subcellularLocation>
</comment>
<evidence type="ECO:0000256" key="4">
    <source>
        <dbReference type="ARBA" id="ARBA00022679"/>
    </source>
</evidence>
<keyword evidence="6" id="KW-1133">Transmembrane helix</keyword>
<evidence type="ECO:0000313" key="9">
    <source>
        <dbReference type="EMBL" id="SFL16997.1"/>
    </source>
</evidence>
<dbReference type="Proteomes" id="UP000199598">
    <property type="component" value="Unassembled WGS sequence"/>
</dbReference>